<evidence type="ECO:0000313" key="4">
    <source>
        <dbReference type="Proteomes" id="UP000237144"/>
    </source>
</evidence>
<dbReference type="Proteomes" id="UP000237144">
    <property type="component" value="Unassembled WGS sequence"/>
</dbReference>
<reference evidence="3 4" key="1">
    <citation type="journal article" date="2018" name="Front. Microbiol.">
        <title>Prospects for Fungal Bioremediation of Acidic Radioactive Waste Sites: Characterization and Genome Sequence of Rhodotorula taiwanensis MD1149.</title>
        <authorList>
            <person name="Tkavc R."/>
            <person name="Matrosova V.Y."/>
            <person name="Grichenko O.E."/>
            <person name="Gostincar C."/>
            <person name="Volpe R.P."/>
            <person name="Klimenkova P."/>
            <person name="Gaidamakova E.K."/>
            <person name="Zhou C.E."/>
            <person name="Stewart B.J."/>
            <person name="Lyman M.G."/>
            <person name="Malfatti S.A."/>
            <person name="Rubinfeld B."/>
            <person name="Courtot M."/>
            <person name="Singh J."/>
            <person name="Dalgard C.L."/>
            <person name="Hamilton T."/>
            <person name="Frey K.G."/>
            <person name="Gunde-Cimerman N."/>
            <person name="Dugan L."/>
            <person name="Daly M.J."/>
        </authorList>
    </citation>
    <scope>NUCLEOTIDE SEQUENCE [LARGE SCALE GENOMIC DNA]</scope>
    <source>
        <strain evidence="3 4">MD1149</strain>
    </source>
</reference>
<feature type="domain" description="Cas12f1-like TNB" evidence="2">
    <location>
        <begin position="118"/>
        <end position="192"/>
    </location>
</feature>
<name>A0A2S5BI20_9BASI</name>
<proteinExistence type="predicted"/>
<evidence type="ECO:0000256" key="1">
    <source>
        <dbReference type="ARBA" id="ARBA00023125"/>
    </source>
</evidence>
<protein>
    <recommendedName>
        <fullName evidence="2">Cas12f1-like TNB domain-containing protein</fullName>
    </recommendedName>
</protein>
<keyword evidence="4" id="KW-1185">Reference proteome</keyword>
<sequence length="214" mass="24358">MAHINSNLAHQLDMDRFASAQPGQLRPPVQDVVRDTWIRVLTKAHPVRDRIQLRYGIERDAEIGTFVSELGRAIAGKIKRQDSDRAKIKWIFFIGDGMSISDPSGASSQNTIMRALPAELRRRGIPCMFVRTPEDYTSQRCPNPRCRRADDEDRRSCAETMTREDGSPEYRLLRCLECGCVFDRDGAGACNVLATGLSWWWYGRPLWGAWIEEG</sequence>
<evidence type="ECO:0000313" key="3">
    <source>
        <dbReference type="EMBL" id="POY76428.1"/>
    </source>
</evidence>
<dbReference type="Pfam" id="PF07282">
    <property type="entry name" value="Cas12f1-like_TNB"/>
    <property type="match status" value="1"/>
</dbReference>
<gene>
    <name evidence="3" type="ORF">BMF94_0627</name>
</gene>
<keyword evidence="1" id="KW-0238">DNA-binding</keyword>
<organism evidence="3 4">
    <name type="scientific">Rhodotorula taiwanensis</name>
    <dbReference type="NCBI Taxonomy" id="741276"/>
    <lineage>
        <taxon>Eukaryota</taxon>
        <taxon>Fungi</taxon>
        <taxon>Dikarya</taxon>
        <taxon>Basidiomycota</taxon>
        <taxon>Pucciniomycotina</taxon>
        <taxon>Microbotryomycetes</taxon>
        <taxon>Sporidiobolales</taxon>
        <taxon>Sporidiobolaceae</taxon>
        <taxon>Rhodotorula</taxon>
    </lineage>
</organism>
<dbReference type="EMBL" id="PJQD01000005">
    <property type="protein sequence ID" value="POY76428.1"/>
    <property type="molecule type" value="Genomic_DNA"/>
</dbReference>
<dbReference type="AlphaFoldDB" id="A0A2S5BI20"/>
<dbReference type="GO" id="GO:0003677">
    <property type="term" value="F:DNA binding"/>
    <property type="evidence" value="ECO:0007669"/>
    <property type="project" value="UniProtKB-KW"/>
</dbReference>
<dbReference type="InterPro" id="IPR010095">
    <property type="entry name" value="Cas12f1-like_TNB"/>
</dbReference>
<accession>A0A2S5BI20</accession>
<comment type="caution">
    <text evidence="3">The sequence shown here is derived from an EMBL/GenBank/DDBJ whole genome shotgun (WGS) entry which is preliminary data.</text>
</comment>
<evidence type="ECO:0000259" key="2">
    <source>
        <dbReference type="Pfam" id="PF07282"/>
    </source>
</evidence>